<feature type="domain" description="GIY-YIG" evidence="2">
    <location>
        <begin position="5"/>
        <end position="93"/>
    </location>
</feature>
<comment type="similarity">
    <text evidence="1">To endonucleases of group I introns of fungi and phage.</text>
</comment>
<reference evidence="3 4" key="1">
    <citation type="submission" date="2024-09" db="EMBL/GenBank/DDBJ databases">
        <authorList>
            <person name="Sun Q."/>
            <person name="Mori K."/>
        </authorList>
    </citation>
    <scope>NUCLEOTIDE SEQUENCE [LARGE SCALE GENOMIC DNA]</scope>
    <source>
        <strain evidence="3 4">TBRC 4575</strain>
    </source>
</reference>
<dbReference type="Gene3D" id="3.40.1440.10">
    <property type="entry name" value="GIY-YIG endonuclease"/>
    <property type="match status" value="1"/>
</dbReference>
<dbReference type="CDD" id="cd10443">
    <property type="entry name" value="GIY-YIG_HE_Tlr8p_PBC-V_like"/>
    <property type="match status" value="1"/>
</dbReference>
<dbReference type="RefSeq" id="WP_137643944.1">
    <property type="nucleotide sequence ID" value="NZ_BAABRM010000001.1"/>
</dbReference>
<comment type="caution">
    <text evidence="3">The sequence shown here is derived from an EMBL/GenBank/DDBJ whole genome shotgun (WGS) entry which is preliminary data.</text>
</comment>
<evidence type="ECO:0000259" key="2">
    <source>
        <dbReference type="SMART" id="SM00465"/>
    </source>
</evidence>
<proteinExistence type="predicted"/>
<dbReference type="SUPFAM" id="SSF82771">
    <property type="entry name" value="GIY-YIG endonuclease"/>
    <property type="match status" value="1"/>
</dbReference>
<keyword evidence="4" id="KW-1185">Reference proteome</keyword>
<dbReference type="EMBL" id="JBHLUK010000002">
    <property type="protein sequence ID" value="MFC0422665.1"/>
    <property type="molecule type" value="Genomic_DNA"/>
</dbReference>
<dbReference type="SMART" id="SM00465">
    <property type="entry name" value="GIYc"/>
    <property type="match status" value="1"/>
</dbReference>
<dbReference type="InterPro" id="IPR003611">
    <property type="entry name" value="NUMOD3"/>
</dbReference>
<evidence type="ECO:0000313" key="3">
    <source>
        <dbReference type="EMBL" id="MFC0422665.1"/>
    </source>
</evidence>
<evidence type="ECO:0000256" key="1">
    <source>
        <dbReference type="ARBA" id="ARBA00010045"/>
    </source>
</evidence>
<dbReference type="InterPro" id="IPR000305">
    <property type="entry name" value="GIY-YIG_endonuc"/>
</dbReference>
<evidence type="ECO:0000313" key="4">
    <source>
        <dbReference type="Proteomes" id="UP001589855"/>
    </source>
</evidence>
<dbReference type="InterPro" id="IPR035901">
    <property type="entry name" value="GIY-YIG_endonuc_sf"/>
</dbReference>
<dbReference type="Pfam" id="PF07460">
    <property type="entry name" value="NUMOD3"/>
    <property type="match status" value="1"/>
</dbReference>
<name>A0ABV6JZL6_9LACO</name>
<gene>
    <name evidence="3" type="ORF">ACFFGS_00515</name>
</gene>
<sequence>MKNVYGYTYRITNQINGKIYIGKKESPVFVKTYFGSGKLIQRAIKKYGLENFTIDVLGYYQTLEALNQAEIDAIAKYQSNFQYGHGYNIASGGDGGDLLRNDPVGKARVRAKMRINNAGMGNPNYGNHTAIAGAKNPMKRPENQAKLRNCNSGVGNGMYGKTGANYGKHMSVAAREKDCRANSGKNNANYGKHMSNNAKRHLSKVFTGRVMSDRAKQRM</sequence>
<organism evidence="3 4">
    <name type="scientific">Lactiplantibacillus plajomi</name>
    <dbReference type="NCBI Taxonomy" id="1457217"/>
    <lineage>
        <taxon>Bacteria</taxon>
        <taxon>Bacillati</taxon>
        <taxon>Bacillota</taxon>
        <taxon>Bacilli</taxon>
        <taxon>Lactobacillales</taxon>
        <taxon>Lactobacillaceae</taxon>
        <taxon>Lactiplantibacillus</taxon>
    </lineage>
</organism>
<accession>A0ABV6JZL6</accession>
<protein>
    <submittedName>
        <fullName evidence="3">GIY-YIG nuclease family protein</fullName>
    </submittedName>
</protein>
<dbReference type="Proteomes" id="UP001589855">
    <property type="component" value="Unassembled WGS sequence"/>
</dbReference>